<dbReference type="AlphaFoldDB" id="A0A9W4GNT2"/>
<keyword evidence="3" id="KW-1185">Reference proteome</keyword>
<reference evidence="2" key="1">
    <citation type="submission" date="2021-05" db="EMBL/GenBank/DDBJ databases">
        <authorList>
            <person name="Arsene-Ploetze F."/>
        </authorList>
    </citation>
    <scope>NUCLEOTIDE SEQUENCE</scope>
    <source>
        <strain evidence="2">DSM 42138</strain>
    </source>
</reference>
<dbReference type="EMBL" id="CAJSLV010000035">
    <property type="protein sequence ID" value="CAG6391680.1"/>
    <property type="molecule type" value="Genomic_DNA"/>
</dbReference>
<accession>A0A9W4GNT2</accession>
<organism evidence="2 3">
    <name type="scientific">Actinacidiphila cocklensis</name>
    <dbReference type="NCBI Taxonomy" id="887465"/>
    <lineage>
        <taxon>Bacteria</taxon>
        <taxon>Bacillati</taxon>
        <taxon>Actinomycetota</taxon>
        <taxon>Actinomycetes</taxon>
        <taxon>Kitasatosporales</taxon>
        <taxon>Streptomycetaceae</taxon>
        <taxon>Actinacidiphila</taxon>
    </lineage>
</organism>
<comment type="caution">
    <text evidence="2">The sequence shown here is derived from an EMBL/GenBank/DDBJ whole genome shotgun (WGS) entry which is preliminary data.</text>
</comment>
<protein>
    <submittedName>
        <fullName evidence="2">Uncharacterized protein</fullName>
    </submittedName>
</protein>
<feature type="compositionally biased region" description="Polar residues" evidence="1">
    <location>
        <begin position="1"/>
        <end position="25"/>
    </location>
</feature>
<evidence type="ECO:0000313" key="3">
    <source>
        <dbReference type="Proteomes" id="UP001152519"/>
    </source>
</evidence>
<sequence length="212" mass="22389">MRGASSVSPNKRTVNTITAQSSGPPQKTRRKRRRGLPAWHRDHPRGGSLTRHPSYGNRSYRSDRKSSATQVVRFRGASEDRGASADLESVVSTARLGPDFGDTVGAAGRVAVPQPVEELLALVAGAFRDDLHAAVAEVARIAGQAADLQRGGPGTPSEAHALHPAPHPRGEPDIFVHAGRLSGRQAAGCDRTTAPRSAIRYSRPAAGLHPNG</sequence>
<evidence type="ECO:0000256" key="1">
    <source>
        <dbReference type="SAM" id="MobiDB-lite"/>
    </source>
</evidence>
<proteinExistence type="predicted"/>
<evidence type="ECO:0000313" key="2">
    <source>
        <dbReference type="EMBL" id="CAG6391680.1"/>
    </source>
</evidence>
<gene>
    <name evidence="2" type="ORF">SCOCK_130084</name>
</gene>
<feature type="region of interest" description="Disordered" evidence="1">
    <location>
        <begin position="1"/>
        <end position="83"/>
    </location>
</feature>
<feature type="region of interest" description="Disordered" evidence="1">
    <location>
        <begin position="147"/>
        <end position="212"/>
    </location>
</feature>
<dbReference type="Proteomes" id="UP001152519">
    <property type="component" value="Unassembled WGS sequence"/>
</dbReference>
<name>A0A9W4GNT2_9ACTN</name>